<evidence type="ECO:0000313" key="3">
    <source>
        <dbReference type="Proteomes" id="UP000276133"/>
    </source>
</evidence>
<name>A0A3M7Q827_BRAPC</name>
<evidence type="ECO:0000256" key="1">
    <source>
        <dbReference type="SAM" id="Phobius"/>
    </source>
</evidence>
<accession>A0A3M7Q827</accession>
<reference evidence="2 3" key="1">
    <citation type="journal article" date="2018" name="Sci. Rep.">
        <title>Genomic signatures of local adaptation to the degree of environmental predictability in rotifers.</title>
        <authorList>
            <person name="Franch-Gras L."/>
            <person name="Hahn C."/>
            <person name="Garcia-Roger E.M."/>
            <person name="Carmona M.J."/>
            <person name="Serra M."/>
            <person name="Gomez A."/>
        </authorList>
    </citation>
    <scope>NUCLEOTIDE SEQUENCE [LARGE SCALE GENOMIC DNA]</scope>
    <source>
        <strain evidence="2">HYR1</strain>
    </source>
</reference>
<keyword evidence="3" id="KW-1185">Reference proteome</keyword>
<dbReference type="EMBL" id="REGN01007018">
    <property type="protein sequence ID" value="RNA07503.1"/>
    <property type="molecule type" value="Genomic_DNA"/>
</dbReference>
<protein>
    <submittedName>
        <fullName evidence="2">Uncharacterized protein</fullName>
    </submittedName>
</protein>
<organism evidence="2 3">
    <name type="scientific">Brachionus plicatilis</name>
    <name type="common">Marine rotifer</name>
    <name type="synonym">Brachionus muelleri</name>
    <dbReference type="NCBI Taxonomy" id="10195"/>
    <lineage>
        <taxon>Eukaryota</taxon>
        <taxon>Metazoa</taxon>
        <taxon>Spiralia</taxon>
        <taxon>Gnathifera</taxon>
        <taxon>Rotifera</taxon>
        <taxon>Eurotatoria</taxon>
        <taxon>Monogononta</taxon>
        <taxon>Pseudotrocha</taxon>
        <taxon>Ploima</taxon>
        <taxon>Brachionidae</taxon>
        <taxon>Brachionus</taxon>
    </lineage>
</organism>
<sequence length="96" mass="11431">MIYSLYHRWDPTVSLLRKRLIPSLYNLWVASNTIKILKSSSSSPLLFKKDLFLVVKEKNIYLCLSYIVFSTYPPVLGLTFLHRPYIMIFRQFELIK</sequence>
<keyword evidence="1" id="KW-1133">Transmembrane helix</keyword>
<dbReference type="Proteomes" id="UP000276133">
    <property type="component" value="Unassembled WGS sequence"/>
</dbReference>
<proteinExistence type="predicted"/>
<evidence type="ECO:0000313" key="2">
    <source>
        <dbReference type="EMBL" id="RNA07503.1"/>
    </source>
</evidence>
<comment type="caution">
    <text evidence="2">The sequence shown here is derived from an EMBL/GenBank/DDBJ whole genome shotgun (WGS) entry which is preliminary data.</text>
</comment>
<gene>
    <name evidence="2" type="ORF">BpHYR1_010572</name>
</gene>
<dbReference type="AlphaFoldDB" id="A0A3M7Q827"/>
<keyword evidence="1" id="KW-0472">Membrane</keyword>
<feature type="transmembrane region" description="Helical" evidence="1">
    <location>
        <begin position="59"/>
        <end position="81"/>
    </location>
</feature>
<keyword evidence="1" id="KW-0812">Transmembrane</keyword>